<keyword evidence="4 6" id="KW-1133">Transmembrane helix</keyword>
<evidence type="ECO:0000256" key="2">
    <source>
        <dbReference type="ARBA" id="ARBA00009765"/>
    </source>
</evidence>
<feature type="transmembrane region" description="Helical" evidence="6">
    <location>
        <begin position="265"/>
        <end position="285"/>
    </location>
</feature>
<dbReference type="CDD" id="cd12837">
    <property type="entry name" value="EcCorA-like_u1"/>
    <property type="match status" value="1"/>
</dbReference>
<dbReference type="GO" id="GO:0015087">
    <property type="term" value="F:cobalt ion transmembrane transporter activity"/>
    <property type="evidence" value="ECO:0007669"/>
    <property type="project" value="TreeGrafter"/>
</dbReference>
<evidence type="ECO:0000256" key="5">
    <source>
        <dbReference type="ARBA" id="ARBA00023136"/>
    </source>
</evidence>
<dbReference type="InterPro" id="IPR050829">
    <property type="entry name" value="CorA_MIT"/>
</dbReference>
<dbReference type="PANTHER" id="PTHR47685:SF1">
    <property type="entry name" value="MAGNESIUM TRANSPORT PROTEIN CORA"/>
    <property type="match status" value="1"/>
</dbReference>
<evidence type="ECO:0000313" key="7">
    <source>
        <dbReference type="EMBL" id="MBB6092717.1"/>
    </source>
</evidence>
<dbReference type="GO" id="GO:0016020">
    <property type="term" value="C:membrane"/>
    <property type="evidence" value="ECO:0007669"/>
    <property type="project" value="UniProtKB-SubCell"/>
</dbReference>
<name>A0A841HI93_9GAMM</name>
<evidence type="ECO:0000313" key="8">
    <source>
        <dbReference type="Proteomes" id="UP000588068"/>
    </source>
</evidence>
<feature type="transmembrane region" description="Helical" evidence="6">
    <location>
        <begin position="297"/>
        <end position="318"/>
    </location>
</feature>
<dbReference type="RefSeq" id="WP_184330503.1">
    <property type="nucleotide sequence ID" value="NZ_JACHHZ010000002.1"/>
</dbReference>
<dbReference type="InterPro" id="IPR045861">
    <property type="entry name" value="CorA_cytoplasmic_dom"/>
</dbReference>
<dbReference type="EMBL" id="JACHHZ010000002">
    <property type="protein sequence ID" value="MBB6092717.1"/>
    <property type="molecule type" value="Genomic_DNA"/>
</dbReference>
<gene>
    <name evidence="7" type="ORF">HNQ60_001595</name>
</gene>
<comment type="similarity">
    <text evidence="2">Belongs to the CorA metal ion transporter (MIT) (TC 1.A.35) family.</text>
</comment>
<evidence type="ECO:0000256" key="4">
    <source>
        <dbReference type="ARBA" id="ARBA00022989"/>
    </source>
</evidence>
<dbReference type="Pfam" id="PF01544">
    <property type="entry name" value="CorA"/>
    <property type="match status" value="1"/>
</dbReference>
<dbReference type="GO" id="GO:0015095">
    <property type="term" value="F:magnesium ion transmembrane transporter activity"/>
    <property type="evidence" value="ECO:0007669"/>
    <property type="project" value="TreeGrafter"/>
</dbReference>
<evidence type="ECO:0000256" key="6">
    <source>
        <dbReference type="SAM" id="Phobius"/>
    </source>
</evidence>
<dbReference type="AlphaFoldDB" id="A0A841HI93"/>
<comment type="caution">
    <text evidence="7">The sequence shown here is derived from an EMBL/GenBank/DDBJ whole genome shotgun (WGS) entry which is preliminary data.</text>
</comment>
<protein>
    <submittedName>
        <fullName evidence="7">Magnesium transporter</fullName>
    </submittedName>
</protein>
<dbReference type="SUPFAM" id="SSF143865">
    <property type="entry name" value="CorA soluble domain-like"/>
    <property type="match status" value="1"/>
</dbReference>
<dbReference type="Gene3D" id="3.30.460.20">
    <property type="entry name" value="CorA soluble domain-like"/>
    <property type="match status" value="1"/>
</dbReference>
<keyword evidence="8" id="KW-1185">Reference proteome</keyword>
<dbReference type="PANTHER" id="PTHR47685">
    <property type="entry name" value="MAGNESIUM TRANSPORT PROTEIN CORA"/>
    <property type="match status" value="1"/>
</dbReference>
<comment type="subcellular location">
    <subcellularLocation>
        <location evidence="1">Membrane</location>
        <topology evidence="1">Multi-pass membrane protein</topology>
    </subcellularLocation>
</comment>
<dbReference type="SUPFAM" id="SSF144083">
    <property type="entry name" value="Magnesium transport protein CorA, transmembrane region"/>
    <property type="match status" value="1"/>
</dbReference>
<evidence type="ECO:0000256" key="1">
    <source>
        <dbReference type="ARBA" id="ARBA00004141"/>
    </source>
</evidence>
<proteinExistence type="inferred from homology"/>
<sequence length="324" mass="36017">MLKAFVQQPQGLASVALATPAEVPADVVWIDLLEPTPDEEKAVEQILRIDVPTREEMKEIETSNRLYEDNDALYMTATVAAKLDTSRPEITAVTFILSNGRLVTNRYVDTKPFQQFIAYAEKHPNSCQSAVAILAGLIESFIERIADILERVGGDLDLVSGSIFMSQNGTPKSRDLRALIERIGFNGELNSKSRESLVSLGRLVMFVQQTGLLQMTQEQRSRFKSISRDVTSLSDHASFLGTKVSFLLEATLGLINLEQNNIIKIFSVAAVMFMPPTLIASIYGMNFHLLPSFPGTYSNFFFSLGLMLTSMGVTYALFKRKGWL</sequence>
<organism evidence="7 8">
    <name type="scientific">Povalibacter uvarum</name>
    <dbReference type="NCBI Taxonomy" id="732238"/>
    <lineage>
        <taxon>Bacteria</taxon>
        <taxon>Pseudomonadati</taxon>
        <taxon>Pseudomonadota</taxon>
        <taxon>Gammaproteobacteria</taxon>
        <taxon>Steroidobacterales</taxon>
        <taxon>Steroidobacteraceae</taxon>
        <taxon>Povalibacter</taxon>
    </lineage>
</organism>
<evidence type="ECO:0000256" key="3">
    <source>
        <dbReference type="ARBA" id="ARBA00022692"/>
    </source>
</evidence>
<dbReference type="GO" id="GO:0015099">
    <property type="term" value="F:nickel cation transmembrane transporter activity"/>
    <property type="evidence" value="ECO:0007669"/>
    <property type="project" value="TreeGrafter"/>
</dbReference>
<dbReference type="Proteomes" id="UP000588068">
    <property type="component" value="Unassembled WGS sequence"/>
</dbReference>
<dbReference type="InterPro" id="IPR045863">
    <property type="entry name" value="CorA_TM1_TM2"/>
</dbReference>
<dbReference type="InterPro" id="IPR002523">
    <property type="entry name" value="MgTranspt_CorA/ZnTranspt_ZntB"/>
</dbReference>
<keyword evidence="3 6" id="KW-0812">Transmembrane</keyword>
<keyword evidence="5 6" id="KW-0472">Membrane</keyword>
<reference evidence="7 8" key="1">
    <citation type="submission" date="2020-08" db="EMBL/GenBank/DDBJ databases">
        <title>Genomic Encyclopedia of Type Strains, Phase IV (KMG-IV): sequencing the most valuable type-strain genomes for metagenomic binning, comparative biology and taxonomic classification.</title>
        <authorList>
            <person name="Goeker M."/>
        </authorList>
    </citation>
    <scope>NUCLEOTIDE SEQUENCE [LARGE SCALE GENOMIC DNA]</scope>
    <source>
        <strain evidence="7 8">DSM 26723</strain>
    </source>
</reference>
<accession>A0A841HI93</accession>
<dbReference type="Gene3D" id="1.20.58.340">
    <property type="entry name" value="Magnesium transport protein CorA, transmembrane region"/>
    <property type="match status" value="1"/>
</dbReference>